<sequence>MATGPGSAAAGDKLNADPWAESAASLPNRKDGAAQLPAHIRKEPEEAMAAQIKTASDNFETTAKKVTDEARNSFLQSITNITANLSTRQGANEHDLLVLQQ</sequence>
<evidence type="ECO:0000256" key="1">
    <source>
        <dbReference type="SAM" id="MobiDB-lite"/>
    </source>
</evidence>
<protein>
    <submittedName>
        <fullName evidence="2">Uncharacterized protein</fullName>
    </submittedName>
</protein>
<reference evidence="2" key="1">
    <citation type="submission" date="2023-10" db="EMBL/GenBank/DDBJ databases">
        <authorList>
            <person name="Chen Y."/>
            <person name="Shah S."/>
            <person name="Dougan E. K."/>
            <person name="Thang M."/>
            <person name="Chan C."/>
        </authorList>
    </citation>
    <scope>NUCLEOTIDE SEQUENCE [LARGE SCALE GENOMIC DNA]</scope>
</reference>
<accession>A0ABN9PQN8</accession>
<feature type="region of interest" description="Disordered" evidence="1">
    <location>
        <begin position="1"/>
        <end position="39"/>
    </location>
</feature>
<dbReference type="Proteomes" id="UP001189429">
    <property type="component" value="Unassembled WGS sequence"/>
</dbReference>
<dbReference type="EMBL" id="CAUYUJ010001112">
    <property type="protein sequence ID" value="CAK0794183.1"/>
    <property type="molecule type" value="Genomic_DNA"/>
</dbReference>
<evidence type="ECO:0000313" key="3">
    <source>
        <dbReference type="Proteomes" id="UP001189429"/>
    </source>
</evidence>
<organism evidence="2 3">
    <name type="scientific">Prorocentrum cordatum</name>
    <dbReference type="NCBI Taxonomy" id="2364126"/>
    <lineage>
        <taxon>Eukaryota</taxon>
        <taxon>Sar</taxon>
        <taxon>Alveolata</taxon>
        <taxon>Dinophyceae</taxon>
        <taxon>Prorocentrales</taxon>
        <taxon>Prorocentraceae</taxon>
        <taxon>Prorocentrum</taxon>
    </lineage>
</organism>
<keyword evidence="3" id="KW-1185">Reference proteome</keyword>
<proteinExistence type="predicted"/>
<name>A0ABN9PQN8_9DINO</name>
<gene>
    <name evidence="2" type="ORF">PCOR1329_LOCUS4260</name>
</gene>
<comment type="caution">
    <text evidence="2">The sequence shown here is derived from an EMBL/GenBank/DDBJ whole genome shotgun (WGS) entry which is preliminary data.</text>
</comment>
<evidence type="ECO:0000313" key="2">
    <source>
        <dbReference type="EMBL" id="CAK0794183.1"/>
    </source>
</evidence>